<feature type="compositionally biased region" description="Polar residues" evidence="1">
    <location>
        <begin position="686"/>
        <end position="703"/>
    </location>
</feature>
<proteinExistence type="predicted"/>
<feature type="compositionally biased region" description="Basic residues" evidence="1">
    <location>
        <begin position="751"/>
        <end position="764"/>
    </location>
</feature>
<organism evidence="2 3">
    <name type="scientific">Mucor plumbeus</name>
    <dbReference type="NCBI Taxonomy" id="97098"/>
    <lineage>
        <taxon>Eukaryota</taxon>
        <taxon>Fungi</taxon>
        <taxon>Fungi incertae sedis</taxon>
        <taxon>Mucoromycota</taxon>
        <taxon>Mucoromycotina</taxon>
        <taxon>Mucoromycetes</taxon>
        <taxon>Mucorales</taxon>
        <taxon>Mucorineae</taxon>
        <taxon>Mucoraceae</taxon>
        <taxon>Mucor</taxon>
    </lineage>
</organism>
<comment type="caution">
    <text evidence="2">The sequence shown here is derived from an EMBL/GenBank/DDBJ whole genome shotgun (WGS) entry which is preliminary data.</text>
</comment>
<dbReference type="OrthoDB" id="2239730at2759"/>
<feature type="compositionally biased region" description="Polar residues" evidence="1">
    <location>
        <begin position="458"/>
        <end position="485"/>
    </location>
</feature>
<evidence type="ECO:0000313" key="3">
    <source>
        <dbReference type="Proteomes" id="UP000650833"/>
    </source>
</evidence>
<reference evidence="2" key="1">
    <citation type="submission" date="2020-12" db="EMBL/GenBank/DDBJ databases">
        <title>Metabolic potential, ecology and presence of endohyphal bacteria is reflected in genomic diversity of Mucoromycotina.</title>
        <authorList>
            <person name="Muszewska A."/>
            <person name="Okrasinska A."/>
            <person name="Steczkiewicz K."/>
            <person name="Drgas O."/>
            <person name="Orlowska M."/>
            <person name="Perlinska-Lenart U."/>
            <person name="Aleksandrzak-Piekarczyk T."/>
            <person name="Szatraj K."/>
            <person name="Zielenkiewicz U."/>
            <person name="Pilsyk S."/>
            <person name="Malc E."/>
            <person name="Mieczkowski P."/>
            <person name="Kruszewska J.S."/>
            <person name="Biernat P."/>
            <person name="Pawlowska J."/>
        </authorList>
    </citation>
    <scope>NUCLEOTIDE SEQUENCE</scope>
    <source>
        <strain evidence="2">CBS 226.32</strain>
    </source>
</reference>
<feature type="region of interest" description="Disordered" evidence="1">
    <location>
        <begin position="500"/>
        <end position="529"/>
    </location>
</feature>
<feature type="region of interest" description="Disordered" evidence="1">
    <location>
        <begin position="457"/>
        <end position="485"/>
    </location>
</feature>
<feature type="compositionally biased region" description="Polar residues" evidence="1">
    <location>
        <begin position="394"/>
        <end position="407"/>
    </location>
</feature>
<name>A0A8H7QL58_9FUNG</name>
<accession>A0A8H7QL58</accession>
<feature type="region of interest" description="Disordered" evidence="1">
    <location>
        <begin position="686"/>
        <end position="777"/>
    </location>
</feature>
<feature type="compositionally biased region" description="Basic residues" evidence="1">
    <location>
        <begin position="721"/>
        <end position="743"/>
    </location>
</feature>
<keyword evidence="3" id="KW-1185">Reference proteome</keyword>
<evidence type="ECO:0000313" key="2">
    <source>
        <dbReference type="EMBL" id="KAG2194284.1"/>
    </source>
</evidence>
<dbReference type="AlphaFoldDB" id="A0A8H7QL58"/>
<evidence type="ECO:0000256" key="1">
    <source>
        <dbReference type="SAM" id="MobiDB-lite"/>
    </source>
</evidence>
<gene>
    <name evidence="2" type="ORF">INT46_000052</name>
</gene>
<sequence length="863" mass="96315">MENNSKEKNPAEIFKLFDKWAESLPKDDEELHSRASFSRIGNEIKQRCSTLEDQGSDNNTIADITTADKEDAIVKDEVVNIQKEELKPNFLFELKYDNTNESKVYNTSPFECVYDFCLALEKFCKSKSTTENQLDIDEDWKKLLFTCSSHNPDRIMWIHLTFQSSYKLKLSWKQVVRRLMANFDDPKRNISLESTLSKFRFLPELESIYAANSAFARYADELGDDTKRITELYLNGMPPTIKEVLQSTIAYDESTHFRFSLLDVQQRAAVFLTANEGDLIFYAKSAHLAIALEYEKVDTKNCEFHLLADHSTIECPDYAVLRFPYMDFTLLTSTSTTSATSAQPIETTIKTGTQNIITETKTQVEQPPLQVKAETITTKKVQLPNKEASEPKLNETNSSQNTEQTKNPLALHNPVVTAPPNTNTQQISNTIVQQVPNYSANAGQIKDPIVQERHFSTDVPSNTSTTPSQLKSQTNNALSSNKLADIQKQPQIEITYQTKPHLTSRSQKTNHEIASTSANMSQPNSAVQNAGSKVLTSLAPATNPNVLQQKTADIVKTSTTILGATPSSKPADETLQTLNKVTPAQPASTLEEKGVNQAKINAIAQSAISSNSLPEKEKLPSEIPTGPAADREKNANLKIALANFQHVPLQQKSVYNIAVPTQNKSTNVLNTNKPQAIKINVPSNTNQTLTVNSRPLISPSASKLKNRLSSPIRNPSSSSSRRSRSRSKSPRRPYTRVRSRSRSRSPSTDRHYHRSQSPPRRRRHLAPDSPSHRSESAETGCYIHGIGASHTTKDCRQAQLVIHPRKLKLDQQNSITPIASRGNMKGLKSNGEPNVCIFCGLIFKPGHLGYCTKVTSRKKPRRN</sequence>
<dbReference type="Proteomes" id="UP000650833">
    <property type="component" value="Unassembled WGS sequence"/>
</dbReference>
<dbReference type="EMBL" id="JAEPRC010000595">
    <property type="protein sequence ID" value="KAG2194284.1"/>
    <property type="molecule type" value="Genomic_DNA"/>
</dbReference>
<protein>
    <submittedName>
        <fullName evidence="2">Uncharacterized protein</fullName>
    </submittedName>
</protein>
<feature type="region of interest" description="Disordered" evidence="1">
    <location>
        <begin position="378"/>
        <end position="407"/>
    </location>
</feature>
<feature type="compositionally biased region" description="Low complexity" evidence="1">
    <location>
        <begin position="707"/>
        <end position="720"/>
    </location>
</feature>